<name>A0ABQ9VSK0_SAGOE</name>
<gene>
    <name evidence="1" type="primary">ARHGEF15_1</name>
    <name evidence="1" type="ORF">P7K49_010918</name>
</gene>
<reference evidence="1 2" key="1">
    <citation type="submission" date="2023-05" db="EMBL/GenBank/DDBJ databases">
        <title>B98-5 Cell Line De Novo Hybrid Assembly: An Optical Mapping Approach.</title>
        <authorList>
            <person name="Kananen K."/>
            <person name="Auerbach J.A."/>
            <person name="Kautto E."/>
            <person name="Blachly J.S."/>
        </authorList>
    </citation>
    <scope>NUCLEOTIDE SEQUENCE [LARGE SCALE GENOMIC DNA]</scope>
    <source>
        <strain evidence="1">B95-8</strain>
        <tissue evidence="1">Cell line</tissue>
    </source>
</reference>
<sequence>MQRWLGAFPTPGPLPCSPDTIYEDCGWLKGLPGAFPAQLVCEVTGEHERRRHLRQHQRLLEAVGPSSGTPSTPPP</sequence>
<dbReference type="EMBL" id="JASSZA010000005">
    <property type="protein sequence ID" value="KAK2111172.1"/>
    <property type="molecule type" value="Genomic_DNA"/>
</dbReference>
<evidence type="ECO:0000313" key="2">
    <source>
        <dbReference type="Proteomes" id="UP001266305"/>
    </source>
</evidence>
<organism evidence="1 2">
    <name type="scientific">Saguinus oedipus</name>
    <name type="common">Cotton-top tamarin</name>
    <name type="synonym">Oedipomidas oedipus</name>
    <dbReference type="NCBI Taxonomy" id="9490"/>
    <lineage>
        <taxon>Eukaryota</taxon>
        <taxon>Metazoa</taxon>
        <taxon>Chordata</taxon>
        <taxon>Craniata</taxon>
        <taxon>Vertebrata</taxon>
        <taxon>Euteleostomi</taxon>
        <taxon>Mammalia</taxon>
        <taxon>Eutheria</taxon>
        <taxon>Euarchontoglires</taxon>
        <taxon>Primates</taxon>
        <taxon>Haplorrhini</taxon>
        <taxon>Platyrrhini</taxon>
        <taxon>Cebidae</taxon>
        <taxon>Callitrichinae</taxon>
        <taxon>Saguinus</taxon>
    </lineage>
</organism>
<dbReference type="Proteomes" id="UP001266305">
    <property type="component" value="Unassembled WGS sequence"/>
</dbReference>
<comment type="caution">
    <text evidence="1">The sequence shown here is derived from an EMBL/GenBank/DDBJ whole genome shotgun (WGS) entry which is preliminary data.</text>
</comment>
<accession>A0ABQ9VSK0</accession>
<keyword evidence="2" id="KW-1185">Reference proteome</keyword>
<protein>
    <submittedName>
        <fullName evidence="1">Rho guanine nucleotide exchange factor 15</fullName>
    </submittedName>
</protein>
<proteinExistence type="predicted"/>
<evidence type="ECO:0000313" key="1">
    <source>
        <dbReference type="EMBL" id="KAK2111172.1"/>
    </source>
</evidence>